<name>A0A178ESH7_TRIRU</name>
<evidence type="ECO:0000256" key="7">
    <source>
        <dbReference type="ARBA" id="ARBA00023242"/>
    </source>
</evidence>
<gene>
    <name evidence="12" type="ORF">A7C99_5027</name>
</gene>
<keyword evidence="7" id="KW-0539">Nucleus</keyword>
<feature type="compositionally biased region" description="Polar residues" evidence="10">
    <location>
        <begin position="716"/>
        <end position="755"/>
    </location>
</feature>
<dbReference type="GO" id="GO:0005634">
    <property type="term" value="C:nucleus"/>
    <property type="evidence" value="ECO:0007669"/>
    <property type="project" value="UniProtKB-SubCell"/>
</dbReference>
<comment type="subcellular location">
    <subcellularLocation>
        <location evidence="1">Nucleus</location>
    </subcellularLocation>
</comment>
<evidence type="ECO:0000256" key="3">
    <source>
        <dbReference type="ARBA" id="ARBA00022723"/>
    </source>
</evidence>
<dbReference type="PROSITE" id="PS00463">
    <property type="entry name" value="ZN2_CY6_FUNGAL_1"/>
    <property type="match status" value="1"/>
</dbReference>
<evidence type="ECO:0000313" key="12">
    <source>
        <dbReference type="EMBL" id="OAL62645.1"/>
    </source>
</evidence>
<dbReference type="InterPro" id="IPR007219">
    <property type="entry name" value="XnlR_reg_dom"/>
</dbReference>
<dbReference type="EMBL" id="LHPM01000018">
    <property type="protein sequence ID" value="OAL62645.1"/>
    <property type="molecule type" value="Genomic_DNA"/>
</dbReference>
<accession>A0A178ESH7</accession>
<evidence type="ECO:0000256" key="8">
    <source>
        <dbReference type="ARBA" id="ARBA00031692"/>
    </source>
</evidence>
<evidence type="ECO:0000256" key="1">
    <source>
        <dbReference type="ARBA" id="ARBA00004123"/>
    </source>
</evidence>
<feature type="region of interest" description="Disordered" evidence="10">
    <location>
        <begin position="42"/>
        <end position="70"/>
    </location>
</feature>
<dbReference type="AlphaFoldDB" id="A0A178ESH7"/>
<evidence type="ECO:0000256" key="10">
    <source>
        <dbReference type="SAM" id="MobiDB-lite"/>
    </source>
</evidence>
<evidence type="ECO:0000256" key="5">
    <source>
        <dbReference type="ARBA" id="ARBA00023125"/>
    </source>
</evidence>
<dbReference type="CDD" id="cd12148">
    <property type="entry name" value="fungal_TF_MHR"/>
    <property type="match status" value="1"/>
</dbReference>
<dbReference type="SMART" id="SM00906">
    <property type="entry name" value="Fungal_trans"/>
    <property type="match status" value="1"/>
</dbReference>
<dbReference type="Pfam" id="PF00172">
    <property type="entry name" value="Zn_clus"/>
    <property type="match status" value="1"/>
</dbReference>
<comment type="function">
    <text evidence="9">Transcription factor that specifically regulates the neosartoricin B biosynthesis gene cluster.</text>
</comment>
<dbReference type="InterPro" id="IPR050613">
    <property type="entry name" value="Sec_Metabolite_Reg"/>
</dbReference>
<dbReference type="PANTHER" id="PTHR31001">
    <property type="entry name" value="UNCHARACTERIZED TRANSCRIPTIONAL REGULATORY PROTEIN"/>
    <property type="match status" value="1"/>
</dbReference>
<dbReference type="GO" id="GO:0008270">
    <property type="term" value="F:zinc ion binding"/>
    <property type="evidence" value="ECO:0007669"/>
    <property type="project" value="InterPro"/>
</dbReference>
<evidence type="ECO:0000256" key="2">
    <source>
        <dbReference type="ARBA" id="ARBA00018346"/>
    </source>
</evidence>
<dbReference type="PANTHER" id="PTHR31001:SF87">
    <property type="entry name" value="COL-21"/>
    <property type="match status" value="1"/>
</dbReference>
<dbReference type="PROSITE" id="PS50048">
    <property type="entry name" value="ZN2_CY6_FUNGAL_2"/>
    <property type="match status" value="1"/>
</dbReference>
<protein>
    <recommendedName>
        <fullName evidence="2">C6 finger domain transcription factor nscR</fullName>
    </recommendedName>
    <alternativeName>
        <fullName evidence="8">Neosartiricin B biosynthesis protein R</fullName>
    </alternativeName>
</protein>
<dbReference type="InterPro" id="IPR001138">
    <property type="entry name" value="Zn2Cys6_DnaBD"/>
</dbReference>
<sequence>MTKHPKEEVLYFNFARRTNDDDDDNNNNNNNNNDFICSAARERQRRRGPPRAHNLLPAFPATDAEPSDDALDAVNAGGVKKLKKTPAKRRALSCLPCRRHKLKCNRHVPCHSCIRYRREEQCRLNPPPSSVMRGGVPLHSQSHIPPDHTSVTAHAPVPASLPFQPLPPQVTAAAPLQSKPQPPYVLNSRETDRTETILSRSARNVLLETPLAQSLASLPQNIFGVSTLPPFIPLLLAEQSQRPVDENEVTNFWRAQLVSMLPLRHQCDLMVNYYIHELNYVYHSVHAPSFREDYAAFWNKEVKDIDIIWLSFLYAILSASAVFIPFPDVKAVGLDPDTIRKKAHLWHWASRQALSAGHYESRPCLTQLETFLVTQLYWLSTKNIEAMNSALGQAVRNGQALNLDRDVSGFSPLETEKRRRIWWELFCCDTFQSICMSRTPLIHCPAPKIPLPANCNDEDITDSFTEGRPIDEPTETSASILRAEVFLIMRKLFDSGFEYLSSYEYVRSVDMELANLTRNFPWYFQLDENGECANLPEHQDYILWQFHLLHSCICMQRIRMNRPFIHTRIGDSWAVCAKAANEVLAVYQSMRNPDVEEFRKSHKLFVQSYQIFSAAVALAGFLLVERSFPADNIRPLIEMVISDLELCTADATIAVNGRNTLIKMLDMYDRRQQREPVEPESLVPEISVVFGGEQTTRKYLKRCEIGYVLNEDGHATPSSANPRASVTTPSANTYGTNTPTSYTFNQTNQGNQPTVELNDVPQAPQYAAPNPSFSDFDPSRVQPKAYIPHPTTTNSSLASTHTAQTLANPDISQTLPTTSINPNGDLELLNCFYSNPIPLNMSFDGPWDFLLTDLPYQT</sequence>
<evidence type="ECO:0000259" key="11">
    <source>
        <dbReference type="PROSITE" id="PS50048"/>
    </source>
</evidence>
<keyword evidence="4" id="KW-0805">Transcription regulation</keyword>
<dbReference type="Pfam" id="PF04082">
    <property type="entry name" value="Fungal_trans"/>
    <property type="match status" value="1"/>
</dbReference>
<dbReference type="GO" id="GO:0006351">
    <property type="term" value="P:DNA-templated transcription"/>
    <property type="evidence" value="ECO:0007669"/>
    <property type="project" value="InterPro"/>
</dbReference>
<evidence type="ECO:0000256" key="4">
    <source>
        <dbReference type="ARBA" id="ARBA00023015"/>
    </source>
</evidence>
<organism evidence="12 13">
    <name type="scientific">Trichophyton rubrum</name>
    <name type="common">Athlete's foot fungus</name>
    <name type="synonym">Epidermophyton rubrum</name>
    <dbReference type="NCBI Taxonomy" id="5551"/>
    <lineage>
        <taxon>Eukaryota</taxon>
        <taxon>Fungi</taxon>
        <taxon>Dikarya</taxon>
        <taxon>Ascomycota</taxon>
        <taxon>Pezizomycotina</taxon>
        <taxon>Eurotiomycetes</taxon>
        <taxon>Eurotiomycetidae</taxon>
        <taxon>Onygenales</taxon>
        <taxon>Arthrodermataceae</taxon>
        <taxon>Trichophyton</taxon>
    </lineage>
</organism>
<dbReference type="CDD" id="cd00067">
    <property type="entry name" value="GAL4"/>
    <property type="match status" value="1"/>
</dbReference>
<dbReference type="SMART" id="SM00066">
    <property type="entry name" value="GAL4"/>
    <property type="match status" value="1"/>
</dbReference>
<dbReference type="Gene3D" id="4.10.240.10">
    <property type="entry name" value="Zn(2)-C6 fungal-type DNA-binding domain"/>
    <property type="match status" value="1"/>
</dbReference>
<keyword evidence="6" id="KW-0804">Transcription</keyword>
<reference evidence="12 13" key="1">
    <citation type="submission" date="2016-05" db="EMBL/GenBank/DDBJ databases">
        <title>Genome sequencing of Trichophyton rubrum CMCC(F)T1i isolated from hair.</title>
        <authorList>
            <person name="Zhan P."/>
            <person name="Tao Y."/>
            <person name="Liu W."/>
        </authorList>
    </citation>
    <scope>NUCLEOTIDE SEQUENCE [LARGE SCALE GENOMIC DNA]</scope>
    <source>
        <strain evidence="13">CMCC(F)T1i</strain>
    </source>
</reference>
<dbReference type="VEuPathDB" id="FungiDB:TERG_01466"/>
<feature type="region of interest" description="Disordered" evidence="10">
    <location>
        <begin position="711"/>
        <end position="755"/>
    </location>
</feature>
<keyword evidence="5" id="KW-0238">DNA-binding</keyword>
<dbReference type="InterPro" id="IPR036864">
    <property type="entry name" value="Zn2-C6_fun-type_DNA-bd_sf"/>
</dbReference>
<feature type="domain" description="Zn(2)-C6 fungal-type" evidence="11">
    <location>
        <begin position="93"/>
        <end position="124"/>
    </location>
</feature>
<dbReference type="Proteomes" id="UP000243015">
    <property type="component" value="Unassembled WGS sequence"/>
</dbReference>
<comment type="caution">
    <text evidence="12">The sequence shown here is derived from an EMBL/GenBank/DDBJ whole genome shotgun (WGS) entry which is preliminary data.</text>
</comment>
<dbReference type="GO" id="GO:0003677">
    <property type="term" value="F:DNA binding"/>
    <property type="evidence" value="ECO:0007669"/>
    <property type="project" value="UniProtKB-KW"/>
</dbReference>
<evidence type="ECO:0000256" key="9">
    <source>
        <dbReference type="ARBA" id="ARBA00045154"/>
    </source>
</evidence>
<dbReference type="SUPFAM" id="SSF57701">
    <property type="entry name" value="Zn2/Cys6 DNA-binding domain"/>
    <property type="match status" value="1"/>
</dbReference>
<proteinExistence type="predicted"/>
<keyword evidence="3" id="KW-0479">Metal-binding</keyword>
<evidence type="ECO:0000313" key="13">
    <source>
        <dbReference type="Proteomes" id="UP000243015"/>
    </source>
</evidence>
<dbReference type="GO" id="GO:0000981">
    <property type="term" value="F:DNA-binding transcription factor activity, RNA polymerase II-specific"/>
    <property type="evidence" value="ECO:0007669"/>
    <property type="project" value="InterPro"/>
</dbReference>
<evidence type="ECO:0000256" key="6">
    <source>
        <dbReference type="ARBA" id="ARBA00023163"/>
    </source>
</evidence>